<accession>A0A0F7SED3</accession>
<organism evidence="1">
    <name type="scientific">Phaffia rhodozyma</name>
    <name type="common">Yeast</name>
    <name type="synonym">Xanthophyllomyces dendrorhous</name>
    <dbReference type="NCBI Taxonomy" id="264483"/>
    <lineage>
        <taxon>Eukaryota</taxon>
        <taxon>Fungi</taxon>
        <taxon>Dikarya</taxon>
        <taxon>Basidiomycota</taxon>
        <taxon>Agaricomycotina</taxon>
        <taxon>Tremellomycetes</taxon>
        <taxon>Cystofilobasidiales</taxon>
        <taxon>Mrakiaceae</taxon>
        <taxon>Phaffia</taxon>
    </lineage>
</organism>
<reference evidence="1" key="1">
    <citation type="submission" date="2014-08" db="EMBL/GenBank/DDBJ databases">
        <authorList>
            <person name="Sharma Rahul"/>
            <person name="Thines Marco"/>
        </authorList>
    </citation>
    <scope>NUCLEOTIDE SEQUENCE</scope>
</reference>
<dbReference type="AlphaFoldDB" id="A0A0F7SED3"/>
<dbReference type="EMBL" id="LN483165">
    <property type="protein sequence ID" value="CDZ96631.1"/>
    <property type="molecule type" value="Genomic_DNA"/>
</dbReference>
<protein>
    <submittedName>
        <fullName evidence="1">Uncharacterized protein</fullName>
    </submittedName>
</protein>
<name>A0A0F7SED3_PHARH</name>
<sequence>MSFHEAATLHQTAFLLTHTISVPSIIYCHCSILPRSHHLKFFSSFHSDLSITPLPLNLRSAIQYHA</sequence>
<evidence type="ECO:0000313" key="1">
    <source>
        <dbReference type="EMBL" id="CDZ96631.1"/>
    </source>
</evidence>
<proteinExistence type="predicted"/>